<dbReference type="Pfam" id="PF00067">
    <property type="entry name" value="p450"/>
    <property type="match status" value="2"/>
</dbReference>
<gene>
    <name evidence="11" type="ORF">AB675_10815</name>
</gene>
<evidence type="ECO:0000256" key="6">
    <source>
        <dbReference type="ARBA" id="ARBA00023004"/>
    </source>
</evidence>
<name>A0A0N1HUJ4_9EURO</name>
<protein>
    <submittedName>
        <fullName evidence="11">Trichodiene oxygenase</fullName>
    </submittedName>
</protein>
<keyword evidence="3 8" id="KW-0349">Heme</keyword>
<dbReference type="InterPro" id="IPR017972">
    <property type="entry name" value="Cyt_P450_CS"/>
</dbReference>
<keyword evidence="12" id="KW-1185">Reference proteome</keyword>
<dbReference type="STRING" id="1664694.A0A0N1HUJ4"/>
<evidence type="ECO:0000313" key="11">
    <source>
        <dbReference type="EMBL" id="KPI40632.1"/>
    </source>
</evidence>
<evidence type="ECO:0000256" key="1">
    <source>
        <dbReference type="ARBA" id="ARBA00001971"/>
    </source>
</evidence>
<dbReference type="PROSITE" id="PS00086">
    <property type="entry name" value="CYTOCHROME_P450"/>
    <property type="match status" value="1"/>
</dbReference>
<evidence type="ECO:0000256" key="8">
    <source>
        <dbReference type="PIRSR" id="PIRSR602401-1"/>
    </source>
</evidence>
<feature type="transmembrane region" description="Helical" evidence="10">
    <location>
        <begin position="20"/>
        <end position="50"/>
    </location>
</feature>
<dbReference type="PANTHER" id="PTHR24305:SF157">
    <property type="entry name" value="N-ACETYLTRYPTOPHAN 6-HYDROXYLASE IVOC-RELATED"/>
    <property type="match status" value="1"/>
</dbReference>
<dbReference type="SUPFAM" id="SSF48264">
    <property type="entry name" value="Cytochrome P450"/>
    <property type="match status" value="1"/>
</dbReference>
<dbReference type="InterPro" id="IPR002401">
    <property type="entry name" value="Cyt_P450_E_grp-I"/>
</dbReference>
<dbReference type="PRINTS" id="PR00463">
    <property type="entry name" value="EP450I"/>
</dbReference>
<evidence type="ECO:0000256" key="3">
    <source>
        <dbReference type="ARBA" id="ARBA00022617"/>
    </source>
</evidence>
<dbReference type="GO" id="GO:0016705">
    <property type="term" value="F:oxidoreductase activity, acting on paired donors, with incorporation or reduction of molecular oxygen"/>
    <property type="evidence" value="ECO:0007669"/>
    <property type="project" value="InterPro"/>
</dbReference>
<comment type="similarity">
    <text evidence="2 9">Belongs to the cytochrome P450 family.</text>
</comment>
<dbReference type="AlphaFoldDB" id="A0A0N1HUJ4"/>
<comment type="caution">
    <text evidence="11">The sequence shown here is derived from an EMBL/GenBank/DDBJ whole genome shotgun (WGS) entry which is preliminary data.</text>
</comment>
<keyword evidence="7 9" id="KW-0503">Monooxygenase</keyword>
<evidence type="ECO:0000256" key="7">
    <source>
        <dbReference type="ARBA" id="ARBA00023033"/>
    </source>
</evidence>
<dbReference type="GeneID" id="28731491"/>
<evidence type="ECO:0000256" key="10">
    <source>
        <dbReference type="SAM" id="Phobius"/>
    </source>
</evidence>
<feature type="binding site" description="axial binding residue" evidence="8">
    <location>
        <position position="544"/>
    </location>
    <ligand>
        <name>heme</name>
        <dbReference type="ChEBI" id="CHEBI:30413"/>
    </ligand>
    <ligandPart>
        <name>Fe</name>
        <dbReference type="ChEBI" id="CHEBI:18248"/>
    </ligandPart>
</feature>
<dbReference type="GO" id="GO:0020037">
    <property type="term" value="F:heme binding"/>
    <property type="evidence" value="ECO:0007669"/>
    <property type="project" value="InterPro"/>
</dbReference>
<keyword evidence="4 8" id="KW-0479">Metal-binding</keyword>
<proteinExistence type="inferred from homology"/>
<evidence type="ECO:0000256" key="2">
    <source>
        <dbReference type="ARBA" id="ARBA00010617"/>
    </source>
</evidence>
<dbReference type="PRINTS" id="PR00385">
    <property type="entry name" value="P450"/>
</dbReference>
<accession>A0A0N1HUJ4</accession>
<dbReference type="OrthoDB" id="3945418at2759"/>
<keyword evidence="5 9" id="KW-0560">Oxidoreductase</keyword>
<dbReference type="InterPro" id="IPR001128">
    <property type="entry name" value="Cyt_P450"/>
</dbReference>
<evidence type="ECO:0000256" key="9">
    <source>
        <dbReference type="RuleBase" id="RU000461"/>
    </source>
</evidence>
<organism evidence="11 12">
    <name type="scientific">Cyphellophora attinorum</name>
    <dbReference type="NCBI Taxonomy" id="1664694"/>
    <lineage>
        <taxon>Eukaryota</taxon>
        <taxon>Fungi</taxon>
        <taxon>Dikarya</taxon>
        <taxon>Ascomycota</taxon>
        <taxon>Pezizomycotina</taxon>
        <taxon>Eurotiomycetes</taxon>
        <taxon>Chaetothyriomycetidae</taxon>
        <taxon>Chaetothyriales</taxon>
        <taxon>Cyphellophoraceae</taxon>
        <taxon>Cyphellophora</taxon>
    </lineage>
</organism>
<comment type="cofactor">
    <cofactor evidence="1 8">
        <name>heme</name>
        <dbReference type="ChEBI" id="CHEBI:30413"/>
    </cofactor>
</comment>
<dbReference type="Gene3D" id="1.10.630.10">
    <property type="entry name" value="Cytochrome P450"/>
    <property type="match status" value="1"/>
</dbReference>
<dbReference type="InterPro" id="IPR036396">
    <property type="entry name" value="Cyt_P450_sf"/>
</dbReference>
<dbReference type="RefSeq" id="XP_018000595.1">
    <property type="nucleotide sequence ID" value="XM_018139611.1"/>
</dbReference>
<dbReference type="GO" id="GO:0005506">
    <property type="term" value="F:iron ion binding"/>
    <property type="evidence" value="ECO:0007669"/>
    <property type="project" value="InterPro"/>
</dbReference>
<dbReference type="InterPro" id="IPR050121">
    <property type="entry name" value="Cytochrome_P450_monoxygenase"/>
</dbReference>
<evidence type="ECO:0000313" key="12">
    <source>
        <dbReference type="Proteomes" id="UP000038010"/>
    </source>
</evidence>
<dbReference type="VEuPathDB" id="FungiDB:AB675_10815"/>
<keyword evidence="10" id="KW-0812">Transmembrane</keyword>
<keyword evidence="6 8" id="KW-0408">Iron</keyword>
<sequence length="605" mass="69023">MNATTESAPPSISPASHLRLFALVPALTFPTAFLLALASITLYLLLLSIYRLYIHPLRHIPGPKLAALSYWYEHYYDVAPQSGQFLFHIRDVLHQHYGPIVRINPNEVSICDPDFYSSIYHSDPNRRTDRDTWNNLAHLGQGLAFTLDHDVHKQRRASMEEYFSMKSVYALEERIGAVVEGLVKRLQRDVEEGRTGRRADVKTQEENRDVVEMTGWTMKTLKRSPEKEKVVQAELPPGVENMYHLGSAVAFDVMTDYAFGSNGCTNYMHNKHAGSEWADLTKETLHINPFVRQYPWFVTAMQSLPEWLLMKLQPTFAPFVEWDHNIRIFMQRAAKEANANPDYYLDPAAKHRPDRTLFHELALTPNLSAADKKLERLGAEATMVVSAGGETTAQVISRTFYHVAANWDTAGARLREELKTVMPDPKLIPKLSVLQNLPYLNAVWEEGLRLSVPVPARVPRVFPEDDLVYVDKDADGGKGKEWVVPRGCAVSMSQEFVMMNAKVFPEPKKFTPERWLEDDGKGGLRRRKDMLKYSVGFGKGRRACLGKNLAIAELLLTFAVCFRRFDFELYETTERDAIMAVDYFISFAAMDSKGIRMRVLRELED</sequence>
<dbReference type="Proteomes" id="UP000038010">
    <property type="component" value="Unassembled WGS sequence"/>
</dbReference>
<dbReference type="PANTHER" id="PTHR24305">
    <property type="entry name" value="CYTOCHROME P450"/>
    <property type="match status" value="1"/>
</dbReference>
<dbReference type="GO" id="GO:0004497">
    <property type="term" value="F:monooxygenase activity"/>
    <property type="evidence" value="ECO:0007669"/>
    <property type="project" value="UniProtKB-KW"/>
</dbReference>
<keyword evidence="10" id="KW-0472">Membrane</keyword>
<keyword evidence="10" id="KW-1133">Transmembrane helix</keyword>
<evidence type="ECO:0000256" key="4">
    <source>
        <dbReference type="ARBA" id="ARBA00022723"/>
    </source>
</evidence>
<reference evidence="11 12" key="1">
    <citation type="submission" date="2015-06" db="EMBL/GenBank/DDBJ databases">
        <title>Draft genome of the ant-associated black yeast Phialophora attae CBS 131958.</title>
        <authorList>
            <person name="Moreno L.F."/>
            <person name="Stielow B.J."/>
            <person name="de Hoog S."/>
            <person name="Vicente V.A."/>
            <person name="Weiss V.A."/>
            <person name="de Vries M."/>
            <person name="Cruz L.M."/>
            <person name="Souza E.M."/>
        </authorList>
    </citation>
    <scope>NUCLEOTIDE SEQUENCE [LARGE SCALE GENOMIC DNA]</scope>
    <source>
        <strain evidence="11 12">CBS 131958</strain>
    </source>
</reference>
<dbReference type="EMBL" id="LFJN01000011">
    <property type="protein sequence ID" value="KPI40632.1"/>
    <property type="molecule type" value="Genomic_DNA"/>
</dbReference>
<evidence type="ECO:0000256" key="5">
    <source>
        <dbReference type="ARBA" id="ARBA00023002"/>
    </source>
</evidence>
<dbReference type="CDD" id="cd11062">
    <property type="entry name" value="CYP58-like"/>
    <property type="match status" value="1"/>
</dbReference>